<keyword evidence="4" id="KW-0819">tRNA processing</keyword>
<gene>
    <name evidence="8" type="ORF">PV04_09205</name>
</gene>
<keyword evidence="5" id="KW-0413">Isomerase</keyword>
<feature type="compositionally biased region" description="Basic and acidic residues" evidence="6">
    <location>
        <begin position="248"/>
        <end position="275"/>
    </location>
</feature>
<feature type="compositionally biased region" description="Basic and acidic residues" evidence="6">
    <location>
        <begin position="56"/>
        <end position="65"/>
    </location>
</feature>
<evidence type="ECO:0000256" key="6">
    <source>
        <dbReference type="SAM" id="MobiDB-lite"/>
    </source>
</evidence>
<comment type="catalytic activity">
    <reaction evidence="1">
        <text>a uridine in mRNA = a pseudouridine in mRNA</text>
        <dbReference type="Rhea" id="RHEA:56644"/>
        <dbReference type="Rhea" id="RHEA-COMP:14658"/>
        <dbReference type="Rhea" id="RHEA-COMP:14659"/>
        <dbReference type="ChEBI" id="CHEBI:65314"/>
        <dbReference type="ChEBI" id="CHEBI:65315"/>
    </reaction>
</comment>
<feature type="compositionally biased region" description="Basic and acidic residues" evidence="6">
    <location>
        <begin position="383"/>
        <end position="397"/>
    </location>
</feature>
<evidence type="ECO:0000256" key="5">
    <source>
        <dbReference type="ARBA" id="ARBA00023235"/>
    </source>
</evidence>
<accession>A0A0D2F8B1</accession>
<sequence length="436" mass="48643">MKPSLIIRMAQPSGKLLEGVFAVSKPPSVSSAQVLRDLQHTFADSKTFAPLLEQTKSVRETQERHQPKRRKRTSDDQIFKMGHGGTLDPLATGVLIVGIGRGSKSLPDFLGCKKTYETVVLFGKSTDTYDIMGKVVAEAPTENITRDVVEDKLTQFKGKMKQIPPIYSAIKVQGMKLYEYARSGRELPRQLESRDIEISECTLLDYYAPGEHDYRWPAEQATDEEKAVAQKLIAGAESTKRLLGQDAEPAKPRTPPSERYKDFRDSNNLPPDKKAAMHTHDIGTLEAKPANAPAARIRLTVSSGFYVRSFAYDLGTACGSYGTMAALVRSKQGQFTNIEPTPGGFVPAVTWEDLNTGEDIWGPKITKVLEEWVETHPPPSTENRIDDRDRPERDYRPKRSNHGGGWRGGGRKRRWNDGEHGRDAKPPRRNSSSPEL</sequence>
<evidence type="ECO:0000256" key="3">
    <source>
        <dbReference type="ARBA" id="ARBA00012787"/>
    </source>
</evidence>
<name>A0A0D2F8B1_9EURO</name>
<dbReference type="EMBL" id="KN846961">
    <property type="protein sequence ID" value="KIW64258.1"/>
    <property type="molecule type" value="Genomic_DNA"/>
</dbReference>
<dbReference type="GO" id="GO:0006400">
    <property type="term" value="P:tRNA modification"/>
    <property type="evidence" value="ECO:0007669"/>
    <property type="project" value="TreeGrafter"/>
</dbReference>
<proteinExistence type="inferred from homology"/>
<evidence type="ECO:0000256" key="1">
    <source>
        <dbReference type="ARBA" id="ARBA00001166"/>
    </source>
</evidence>
<dbReference type="EC" id="5.4.99.25" evidence="3"/>
<organism evidence="8 9">
    <name type="scientific">Phialophora macrospora</name>
    <dbReference type="NCBI Taxonomy" id="1851006"/>
    <lineage>
        <taxon>Eukaryota</taxon>
        <taxon>Fungi</taxon>
        <taxon>Dikarya</taxon>
        <taxon>Ascomycota</taxon>
        <taxon>Pezizomycotina</taxon>
        <taxon>Eurotiomycetes</taxon>
        <taxon>Chaetothyriomycetidae</taxon>
        <taxon>Chaetothyriales</taxon>
        <taxon>Herpotrichiellaceae</taxon>
        <taxon>Phialophora</taxon>
    </lineage>
</organism>
<keyword evidence="9" id="KW-1185">Reference proteome</keyword>
<dbReference type="AlphaFoldDB" id="A0A0D2F8B1"/>
<evidence type="ECO:0000256" key="4">
    <source>
        <dbReference type="ARBA" id="ARBA00022694"/>
    </source>
</evidence>
<evidence type="ECO:0000259" key="7">
    <source>
        <dbReference type="Pfam" id="PF01509"/>
    </source>
</evidence>
<dbReference type="Gene3D" id="3.30.2350.10">
    <property type="entry name" value="Pseudouridine synthase"/>
    <property type="match status" value="1"/>
</dbReference>
<dbReference type="GO" id="GO:1990481">
    <property type="term" value="P:mRNA pseudouridine synthesis"/>
    <property type="evidence" value="ECO:0007669"/>
    <property type="project" value="TreeGrafter"/>
</dbReference>
<dbReference type="GO" id="GO:0160148">
    <property type="term" value="F:tRNA pseudouridine(55) synthase activity"/>
    <property type="evidence" value="ECO:0007669"/>
    <property type="project" value="UniProtKB-EC"/>
</dbReference>
<reference evidence="8 9" key="1">
    <citation type="submission" date="2015-01" db="EMBL/GenBank/DDBJ databases">
        <title>The Genome Sequence of Capronia semiimmersa CBS27337.</title>
        <authorList>
            <consortium name="The Broad Institute Genomics Platform"/>
            <person name="Cuomo C."/>
            <person name="de Hoog S."/>
            <person name="Gorbushina A."/>
            <person name="Stielow B."/>
            <person name="Teixiera M."/>
            <person name="Abouelleil A."/>
            <person name="Chapman S.B."/>
            <person name="Priest M."/>
            <person name="Young S.K."/>
            <person name="Wortman J."/>
            <person name="Nusbaum C."/>
            <person name="Birren B."/>
        </authorList>
    </citation>
    <scope>NUCLEOTIDE SEQUENCE [LARGE SCALE GENOMIC DNA]</scope>
    <source>
        <strain evidence="8 9">CBS 27337</strain>
    </source>
</reference>
<feature type="compositionally biased region" description="Basic and acidic residues" evidence="6">
    <location>
        <begin position="415"/>
        <end position="426"/>
    </location>
</feature>
<dbReference type="GO" id="GO:0005634">
    <property type="term" value="C:nucleus"/>
    <property type="evidence" value="ECO:0007669"/>
    <property type="project" value="TreeGrafter"/>
</dbReference>
<feature type="region of interest" description="Disordered" evidence="6">
    <location>
        <begin position="55"/>
        <end position="82"/>
    </location>
</feature>
<dbReference type="STRING" id="5601.A0A0D2F8B1"/>
<dbReference type="Proteomes" id="UP000054266">
    <property type="component" value="Unassembled WGS sequence"/>
</dbReference>
<comment type="similarity">
    <text evidence="2">Belongs to the pseudouridine synthase TruB family.</text>
</comment>
<evidence type="ECO:0000313" key="9">
    <source>
        <dbReference type="Proteomes" id="UP000054266"/>
    </source>
</evidence>
<dbReference type="SUPFAM" id="SSF55120">
    <property type="entry name" value="Pseudouridine synthase"/>
    <property type="match status" value="1"/>
</dbReference>
<dbReference type="Pfam" id="PF01509">
    <property type="entry name" value="TruB_N"/>
    <property type="match status" value="1"/>
</dbReference>
<dbReference type="GO" id="GO:0003723">
    <property type="term" value="F:RNA binding"/>
    <property type="evidence" value="ECO:0007669"/>
    <property type="project" value="InterPro"/>
</dbReference>
<protein>
    <recommendedName>
        <fullName evidence="3">tRNA pseudouridine(55) synthase</fullName>
        <ecNumber evidence="3">5.4.99.25</ecNumber>
    </recommendedName>
</protein>
<dbReference type="HOGENOM" id="CLU_032087_4_2_1"/>
<feature type="domain" description="Pseudouridine synthase II N-terminal" evidence="7">
    <location>
        <begin position="79"/>
        <end position="209"/>
    </location>
</feature>
<evidence type="ECO:0000256" key="2">
    <source>
        <dbReference type="ARBA" id="ARBA00008999"/>
    </source>
</evidence>
<dbReference type="PANTHER" id="PTHR13767:SF2">
    <property type="entry name" value="PSEUDOURIDYLATE SYNTHASE TRUB1"/>
    <property type="match status" value="1"/>
</dbReference>
<evidence type="ECO:0000313" key="8">
    <source>
        <dbReference type="EMBL" id="KIW64258.1"/>
    </source>
</evidence>
<feature type="region of interest" description="Disordered" evidence="6">
    <location>
        <begin position="373"/>
        <end position="436"/>
    </location>
</feature>
<dbReference type="InterPro" id="IPR014780">
    <property type="entry name" value="tRNA_psdUridine_synth_TruB"/>
</dbReference>
<dbReference type="InterPro" id="IPR020103">
    <property type="entry name" value="PsdUridine_synth_cat_dom_sf"/>
</dbReference>
<feature type="region of interest" description="Disordered" evidence="6">
    <location>
        <begin position="239"/>
        <end position="275"/>
    </location>
</feature>
<dbReference type="PANTHER" id="PTHR13767">
    <property type="entry name" value="TRNA-PSEUDOURIDINE SYNTHASE"/>
    <property type="match status" value="1"/>
</dbReference>
<dbReference type="HAMAP" id="MF_01080">
    <property type="entry name" value="TruB_bact"/>
    <property type="match status" value="1"/>
</dbReference>
<dbReference type="InterPro" id="IPR002501">
    <property type="entry name" value="PsdUridine_synth_N"/>
</dbReference>